<evidence type="ECO:0000313" key="2">
    <source>
        <dbReference type="Proteomes" id="UP000250043"/>
    </source>
</evidence>
<proteinExistence type="predicted"/>
<evidence type="ECO:0000313" key="1">
    <source>
        <dbReference type="EMBL" id="OCH85141.1"/>
    </source>
</evidence>
<accession>A0A8E2AIH4</accession>
<reference evidence="1 2" key="1">
    <citation type="submission" date="2016-07" db="EMBL/GenBank/DDBJ databases">
        <title>Draft genome of the white-rot fungus Obba rivulosa 3A-2.</title>
        <authorList>
            <consortium name="DOE Joint Genome Institute"/>
            <person name="Miettinen O."/>
            <person name="Riley R."/>
            <person name="Acob R."/>
            <person name="Barry K."/>
            <person name="Cullen D."/>
            <person name="De Vries R."/>
            <person name="Hainaut M."/>
            <person name="Hatakka A."/>
            <person name="Henrissat B."/>
            <person name="Hilden K."/>
            <person name="Kuo R."/>
            <person name="Labutti K."/>
            <person name="Lipzen A."/>
            <person name="Makela M.R."/>
            <person name="Sandor L."/>
            <person name="Spatafora J.W."/>
            <person name="Grigoriev I.V."/>
            <person name="Hibbett D.S."/>
        </authorList>
    </citation>
    <scope>NUCLEOTIDE SEQUENCE [LARGE SCALE GENOMIC DNA]</scope>
    <source>
        <strain evidence="1 2">3A-2</strain>
    </source>
</reference>
<dbReference type="EMBL" id="KV722606">
    <property type="protein sequence ID" value="OCH85141.1"/>
    <property type="molecule type" value="Genomic_DNA"/>
</dbReference>
<name>A0A8E2AIH4_9APHY</name>
<gene>
    <name evidence="1" type="ORF">OBBRIDRAFT_334928</name>
</gene>
<dbReference type="OrthoDB" id="2576334at2759"/>
<sequence>MSLRSLSPGSALSEWEIDKSTDSIFFTSYPEASVELIFEGTAVYVYGSVGCSLNITITTGGTELWERILVPPISGLLWEKQDLPQTEYDLSIVAGDTASADAPFVF</sequence>
<dbReference type="Proteomes" id="UP000250043">
    <property type="component" value="Unassembled WGS sequence"/>
</dbReference>
<protein>
    <submittedName>
        <fullName evidence="1">Uncharacterized protein</fullName>
    </submittedName>
</protein>
<organism evidence="1 2">
    <name type="scientific">Obba rivulosa</name>
    <dbReference type="NCBI Taxonomy" id="1052685"/>
    <lineage>
        <taxon>Eukaryota</taxon>
        <taxon>Fungi</taxon>
        <taxon>Dikarya</taxon>
        <taxon>Basidiomycota</taxon>
        <taxon>Agaricomycotina</taxon>
        <taxon>Agaricomycetes</taxon>
        <taxon>Polyporales</taxon>
        <taxon>Gelatoporiaceae</taxon>
        <taxon>Obba</taxon>
    </lineage>
</organism>
<keyword evidence="2" id="KW-1185">Reference proteome</keyword>
<dbReference type="AlphaFoldDB" id="A0A8E2AIH4"/>